<name>A0A6A4RQI9_SCOMX</name>
<organism evidence="2 3">
    <name type="scientific">Scophthalmus maximus</name>
    <name type="common">Turbot</name>
    <name type="synonym">Psetta maxima</name>
    <dbReference type="NCBI Taxonomy" id="52904"/>
    <lineage>
        <taxon>Eukaryota</taxon>
        <taxon>Metazoa</taxon>
        <taxon>Chordata</taxon>
        <taxon>Craniata</taxon>
        <taxon>Vertebrata</taxon>
        <taxon>Euteleostomi</taxon>
        <taxon>Actinopterygii</taxon>
        <taxon>Neopterygii</taxon>
        <taxon>Teleostei</taxon>
        <taxon>Neoteleostei</taxon>
        <taxon>Acanthomorphata</taxon>
        <taxon>Carangaria</taxon>
        <taxon>Pleuronectiformes</taxon>
        <taxon>Pleuronectoidei</taxon>
        <taxon>Scophthalmidae</taxon>
        <taxon>Scophthalmus</taxon>
    </lineage>
</organism>
<proteinExistence type="predicted"/>
<sequence length="140" mass="16371">MLWQLMENGLEELKLLQTVLVLLTTNTVVHDEVLSKFRFDVSWLQSVQHNDTNDLTYQNRPAPFTPCLLCFIPAQAIVLCFRLHFTKDNITNNTAAATVRQVVTVVFERMVAEDERFKASWGLRRPELIYIRTNEYVRIQ</sequence>
<feature type="domain" description="Mon2/Sec7/BIG1-like dimerisation and cyclophilin-binding" evidence="1">
    <location>
        <begin position="2"/>
        <end position="36"/>
    </location>
</feature>
<dbReference type="EMBL" id="VEVO01003469">
    <property type="protein sequence ID" value="KAF0021650.1"/>
    <property type="molecule type" value="Genomic_DNA"/>
</dbReference>
<evidence type="ECO:0000313" key="2">
    <source>
        <dbReference type="EMBL" id="KAF0021650.1"/>
    </source>
</evidence>
<dbReference type="InterPro" id="IPR032629">
    <property type="entry name" value="DCB_dom"/>
</dbReference>
<accession>A0A6A4RQI9</accession>
<dbReference type="Proteomes" id="UP000438429">
    <property type="component" value="Unassembled WGS sequence"/>
</dbReference>
<dbReference type="AlphaFoldDB" id="A0A6A4RQI9"/>
<comment type="caution">
    <text evidence="2">The sequence shown here is derived from an EMBL/GenBank/DDBJ whole genome shotgun (WGS) entry which is preliminary data.</text>
</comment>
<gene>
    <name evidence="2" type="ORF">F2P81_026097</name>
</gene>
<protein>
    <recommendedName>
        <fullName evidence="1">Mon2/Sec7/BIG1-like dimerisation and cyclophilin-binding domain-containing protein</fullName>
    </recommendedName>
</protein>
<reference evidence="2 3" key="1">
    <citation type="submission" date="2019-06" db="EMBL/GenBank/DDBJ databases">
        <title>Draft genomes of female and male turbot (Scophthalmus maximus).</title>
        <authorList>
            <person name="Xu H."/>
            <person name="Xu X.-W."/>
            <person name="Shao C."/>
            <person name="Chen S."/>
        </authorList>
    </citation>
    <scope>NUCLEOTIDE SEQUENCE [LARGE SCALE GENOMIC DNA]</scope>
    <source>
        <strain evidence="2">Ysfricsl-2016a</strain>
        <tissue evidence="2">Blood</tissue>
    </source>
</reference>
<evidence type="ECO:0000313" key="3">
    <source>
        <dbReference type="Proteomes" id="UP000438429"/>
    </source>
</evidence>
<feature type="domain" description="Mon2/Sec7/BIG1-like dimerisation and cyclophilin-binding" evidence="1">
    <location>
        <begin position="74"/>
        <end position="114"/>
    </location>
</feature>
<dbReference type="Pfam" id="PF16213">
    <property type="entry name" value="DCB"/>
    <property type="match status" value="2"/>
</dbReference>
<evidence type="ECO:0000259" key="1">
    <source>
        <dbReference type="Pfam" id="PF16213"/>
    </source>
</evidence>